<protein>
    <submittedName>
        <fullName evidence="2">Uncharacterized protein</fullName>
    </submittedName>
</protein>
<feature type="region of interest" description="Disordered" evidence="1">
    <location>
        <begin position="24"/>
        <end position="53"/>
    </location>
</feature>
<evidence type="ECO:0000313" key="2">
    <source>
        <dbReference type="EMBL" id="CAG9322592.1"/>
    </source>
</evidence>
<gene>
    <name evidence="2" type="ORF">BSTOLATCC_MIC31718</name>
</gene>
<reference evidence="2" key="1">
    <citation type="submission" date="2021-09" db="EMBL/GenBank/DDBJ databases">
        <authorList>
            <consortium name="AG Swart"/>
            <person name="Singh M."/>
            <person name="Singh A."/>
            <person name="Seah K."/>
            <person name="Emmerich C."/>
        </authorList>
    </citation>
    <scope>NUCLEOTIDE SEQUENCE</scope>
    <source>
        <strain evidence="2">ATCC30299</strain>
    </source>
</reference>
<comment type="caution">
    <text evidence="2">The sequence shown here is derived from an EMBL/GenBank/DDBJ whole genome shotgun (WGS) entry which is preliminary data.</text>
</comment>
<name>A0AAU9JA53_9CILI</name>
<proteinExistence type="predicted"/>
<dbReference type="EMBL" id="CAJZBQ010000032">
    <property type="protein sequence ID" value="CAG9322592.1"/>
    <property type="molecule type" value="Genomic_DNA"/>
</dbReference>
<organism evidence="2 3">
    <name type="scientific">Blepharisma stoltei</name>
    <dbReference type="NCBI Taxonomy" id="1481888"/>
    <lineage>
        <taxon>Eukaryota</taxon>
        <taxon>Sar</taxon>
        <taxon>Alveolata</taxon>
        <taxon>Ciliophora</taxon>
        <taxon>Postciliodesmatophora</taxon>
        <taxon>Heterotrichea</taxon>
        <taxon>Heterotrichida</taxon>
        <taxon>Blepharismidae</taxon>
        <taxon>Blepharisma</taxon>
    </lineage>
</organism>
<keyword evidence="3" id="KW-1185">Reference proteome</keyword>
<dbReference type="AlphaFoldDB" id="A0AAU9JA53"/>
<evidence type="ECO:0000313" key="3">
    <source>
        <dbReference type="Proteomes" id="UP001162131"/>
    </source>
</evidence>
<feature type="compositionally biased region" description="Low complexity" evidence="1">
    <location>
        <begin position="31"/>
        <end position="46"/>
    </location>
</feature>
<evidence type="ECO:0000256" key="1">
    <source>
        <dbReference type="SAM" id="MobiDB-lite"/>
    </source>
</evidence>
<dbReference type="Proteomes" id="UP001162131">
    <property type="component" value="Unassembled WGS sequence"/>
</dbReference>
<accession>A0AAU9JA53</accession>
<sequence length="84" mass="9487">MLNQTVNDLWACDLFYSTEVFPSPPRKDTENVVSSGSISRYSNSRSPNEPLILSGRSPLRNLAQSTNGRLYIANDPVIRRLNFQ</sequence>